<organism evidence="1 2">
    <name type="scientific">Trifolium medium</name>
    <dbReference type="NCBI Taxonomy" id="97028"/>
    <lineage>
        <taxon>Eukaryota</taxon>
        <taxon>Viridiplantae</taxon>
        <taxon>Streptophyta</taxon>
        <taxon>Embryophyta</taxon>
        <taxon>Tracheophyta</taxon>
        <taxon>Spermatophyta</taxon>
        <taxon>Magnoliopsida</taxon>
        <taxon>eudicotyledons</taxon>
        <taxon>Gunneridae</taxon>
        <taxon>Pentapetalae</taxon>
        <taxon>rosids</taxon>
        <taxon>fabids</taxon>
        <taxon>Fabales</taxon>
        <taxon>Fabaceae</taxon>
        <taxon>Papilionoideae</taxon>
        <taxon>50 kb inversion clade</taxon>
        <taxon>NPAAA clade</taxon>
        <taxon>Hologalegina</taxon>
        <taxon>IRL clade</taxon>
        <taxon>Trifolieae</taxon>
        <taxon>Trifolium</taxon>
    </lineage>
</organism>
<sequence length="56" mass="5870">ESIAPPQGQLYRDRFGVKGGAAGWRDDGCVARLNGDDGGRLGRRGRKGGGAVLFKP</sequence>
<keyword evidence="2" id="KW-1185">Reference proteome</keyword>
<dbReference type="Proteomes" id="UP000265520">
    <property type="component" value="Unassembled WGS sequence"/>
</dbReference>
<evidence type="ECO:0000313" key="2">
    <source>
        <dbReference type="Proteomes" id="UP000265520"/>
    </source>
</evidence>
<comment type="caution">
    <text evidence="1">The sequence shown here is derived from an EMBL/GenBank/DDBJ whole genome shotgun (WGS) entry which is preliminary data.</text>
</comment>
<protein>
    <submittedName>
        <fullName evidence="1">Uncharacterized protein</fullName>
    </submittedName>
</protein>
<proteinExistence type="predicted"/>
<name>A0A392SLR5_9FABA</name>
<dbReference type="AlphaFoldDB" id="A0A392SLR5"/>
<reference evidence="1 2" key="1">
    <citation type="journal article" date="2018" name="Front. Plant Sci.">
        <title>Red Clover (Trifolium pratense) and Zigzag Clover (T. medium) - A Picture of Genomic Similarities and Differences.</title>
        <authorList>
            <person name="Dluhosova J."/>
            <person name="Istvanek J."/>
            <person name="Nedelnik J."/>
            <person name="Repkova J."/>
        </authorList>
    </citation>
    <scope>NUCLEOTIDE SEQUENCE [LARGE SCALE GENOMIC DNA]</scope>
    <source>
        <strain evidence="2">cv. 10/8</strain>
        <tissue evidence="1">Leaf</tissue>
    </source>
</reference>
<feature type="non-terminal residue" evidence="1">
    <location>
        <position position="1"/>
    </location>
</feature>
<evidence type="ECO:0000313" key="1">
    <source>
        <dbReference type="EMBL" id="MCI49821.1"/>
    </source>
</evidence>
<dbReference type="EMBL" id="LXQA010407258">
    <property type="protein sequence ID" value="MCI49821.1"/>
    <property type="molecule type" value="Genomic_DNA"/>
</dbReference>
<accession>A0A392SLR5</accession>